<dbReference type="PANTHER" id="PTHR37686:SF1">
    <property type="entry name" value="LD36006P"/>
    <property type="match status" value="1"/>
</dbReference>
<name>A0A7S4HK73_9STRA</name>
<proteinExistence type="predicted"/>
<reference evidence="2" key="1">
    <citation type="submission" date="2021-01" db="EMBL/GenBank/DDBJ databases">
        <authorList>
            <person name="Corre E."/>
            <person name="Pelletier E."/>
            <person name="Niang G."/>
            <person name="Scheremetjew M."/>
            <person name="Finn R."/>
            <person name="Kale V."/>
            <person name="Holt S."/>
            <person name="Cochrane G."/>
            <person name="Meng A."/>
            <person name="Brown T."/>
            <person name="Cohen L."/>
        </authorList>
    </citation>
    <scope>NUCLEOTIDE SEQUENCE</scope>
    <source>
        <strain evidence="2">Isolate 1302-5</strain>
    </source>
</reference>
<evidence type="ECO:0000313" key="2">
    <source>
        <dbReference type="EMBL" id="CAE2201817.1"/>
    </source>
</evidence>
<keyword evidence="1" id="KW-0812">Transmembrane</keyword>
<dbReference type="PANTHER" id="PTHR37686">
    <property type="entry name" value="LD36006P"/>
    <property type="match status" value="1"/>
</dbReference>
<accession>A0A7S4HK73</accession>
<dbReference type="Pfam" id="PF25228">
    <property type="entry name" value="Lips"/>
    <property type="match status" value="1"/>
</dbReference>
<protein>
    <submittedName>
        <fullName evidence="2">Uncharacterized protein</fullName>
    </submittedName>
</protein>
<feature type="transmembrane region" description="Helical" evidence="1">
    <location>
        <begin position="502"/>
        <end position="523"/>
    </location>
</feature>
<dbReference type="EMBL" id="HBKQ01001518">
    <property type="protein sequence ID" value="CAE2201817.1"/>
    <property type="molecule type" value="Transcribed_RNA"/>
</dbReference>
<evidence type="ECO:0000256" key="1">
    <source>
        <dbReference type="SAM" id="Phobius"/>
    </source>
</evidence>
<dbReference type="InterPro" id="IPR057435">
    <property type="entry name" value="Lips"/>
</dbReference>
<dbReference type="AlphaFoldDB" id="A0A7S4HK73"/>
<feature type="transmembrane region" description="Helical" evidence="1">
    <location>
        <begin position="619"/>
        <end position="639"/>
    </location>
</feature>
<gene>
    <name evidence="2" type="ORF">OAUR00152_LOCUS1029</name>
</gene>
<feature type="transmembrane region" description="Helical" evidence="1">
    <location>
        <begin position="590"/>
        <end position="613"/>
    </location>
</feature>
<keyword evidence="1" id="KW-1133">Transmembrane helix</keyword>
<organism evidence="2">
    <name type="scientific">Odontella aurita</name>
    <dbReference type="NCBI Taxonomy" id="265563"/>
    <lineage>
        <taxon>Eukaryota</taxon>
        <taxon>Sar</taxon>
        <taxon>Stramenopiles</taxon>
        <taxon>Ochrophyta</taxon>
        <taxon>Bacillariophyta</taxon>
        <taxon>Mediophyceae</taxon>
        <taxon>Biddulphiophycidae</taxon>
        <taxon>Eupodiscales</taxon>
        <taxon>Odontellaceae</taxon>
        <taxon>Odontella</taxon>
    </lineage>
</organism>
<keyword evidence="1" id="KW-0472">Membrane</keyword>
<sequence>MILHPAKNVFQNELLDKPLRHKPISTNDWPSNDTLPQRNTAALQNQLKSIVAGNNWLLEDDQALPLPEISLVDETKSIFTLNDCLIHQEERLKEDVLKSAADERGNRIKPTEKQLEEVKTKGKLTVPSHSFVDQEHIWELSPSFYSGRHRNGERFNAGLGNALDHIVVREKEALVSTENMSVVKALKDGVFRALHFLWTNLRKVLPIGIPLPQKYSPAQVKILTRDAETLYINFHIRKVVPGYCHHKQEQSKEVLEDIISAASRGHKYFPENQGVERHLQQHTFSNIHLATAKINKDLERRKKRELDIDVNMLRKSPLSAIREGSVASDKWDKRAADARIKALWEQDDPILRAEASRLYVKRLKQIMELEDLQEKSCILAEKESSLKAKRKFLSMSPLWMRRNLEECAAQITKTQQRSLDVRLLKKLHEDKSDLAQNALLPLELSKKFRAEEAPGIETALQTKKITNTPMSIMMPKWFYAGSGDRLHKVVVQFEQPFWRFKIYYFTFVAAFANLANGALRFFLSGPLSLRALFAPKPFYASNGKDETLTPTLISRLNDFFKTLRKVRSDFERTPDLSLVGKSIQRAFLNIYLAAKGTFGSILISTFMTFGSILMTTISASALILSPLLAAVFILFRIVFDLVIYDCLTGEIVGPLSRIIVGAPFFLLIPGGLQALGALGLIILHPVVFIVQTVWSSFRFGYSSLRDTITWSIIRRHVRIPAADTFLARRVHGPGLSSEHLFHMPLQQAYVTIQAFLDLFRLRAYFKLRRSEILTPSNNLRHLVQTVVRPFGYQTTSPQEAEDISSILVSMWHRDSGDQTEEADSFAVASNFMLSSSLWSEGNHWDDIARRLRTAHPRDQHWLMSPKLKLKRFVTFDKKVSIWLEGEKCTLDHQYATTIGGQMSHRAGKMLAKLILLTGLREQRLVHLCALPPQARSKFRLLGDELQVLWKATVSLVQQYADGIRNELTHIANNSEQNMTLVPVAHKIADTFWTNTGAKAGEDVEIVAARVLSLVFGGDQLMLEPMEEVDKRMLLIPKTSEEDKHLDFFSLRDPLPEYVIPDEIK</sequence>